<name>A0A1X0Y674_9BACT</name>
<gene>
    <name evidence="1" type="ORF">B5V00_07275</name>
</gene>
<dbReference type="Proteomes" id="UP000193136">
    <property type="component" value="Unassembled WGS sequence"/>
</dbReference>
<dbReference type="EMBL" id="NAAD01000007">
    <property type="protein sequence ID" value="ORJ60628.1"/>
    <property type="molecule type" value="Genomic_DNA"/>
</dbReference>
<reference evidence="1 2" key="1">
    <citation type="submission" date="2017-03" db="EMBL/GenBank/DDBJ databases">
        <title>Genome sequence of Geothermobacter sp. EPR-M, Deep-Sea Iron Reducer.</title>
        <authorList>
            <person name="Tully B."/>
            <person name="Savalia P."/>
            <person name="Abuyen K."/>
            <person name="Baughan C."/>
            <person name="Romero E."/>
            <person name="Ronkowski C."/>
            <person name="Torres B."/>
            <person name="Tremblay J."/>
            <person name="Trujillo A."/>
            <person name="Tyler M."/>
            <person name="Perez-Rodriguez I."/>
            <person name="Amend J."/>
        </authorList>
    </citation>
    <scope>NUCLEOTIDE SEQUENCE [LARGE SCALE GENOMIC DNA]</scope>
    <source>
        <strain evidence="1 2">EPR-M</strain>
    </source>
</reference>
<accession>A0A1X0Y674</accession>
<evidence type="ECO:0000313" key="2">
    <source>
        <dbReference type="Proteomes" id="UP000193136"/>
    </source>
</evidence>
<organism evidence="1 2">
    <name type="scientific">Geothermobacter hydrogeniphilus</name>
    <dbReference type="NCBI Taxonomy" id="1969733"/>
    <lineage>
        <taxon>Bacteria</taxon>
        <taxon>Pseudomonadati</taxon>
        <taxon>Thermodesulfobacteriota</taxon>
        <taxon>Desulfuromonadia</taxon>
        <taxon>Desulfuromonadales</taxon>
        <taxon>Geothermobacteraceae</taxon>
        <taxon>Geothermobacter</taxon>
    </lineage>
</organism>
<keyword evidence="2" id="KW-1185">Reference proteome</keyword>
<comment type="caution">
    <text evidence="1">The sequence shown here is derived from an EMBL/GenBank/DDBJ whole genome shotgun (WGS) entry which is preliminary data.</text>
</comment>
<sequence>MAQLMGRYHRNVETVTAILDTTGILNLQDRAGRRIVIAPVDHVFWTEKLDAKEQKFQAPSDDDAGQARLELWISGTMDSAAEHELEQRGWTIVDQADRRLLKKMTFFVLN</sequence>
<protein>
    <submittedName>
        <fullName evidence="1">Uncharacterized protein</fullName>
    </submittedName>
</protein>
<proteinExistence type="predicted"/>
<dbReference type="STRING" id="1969733.B5V00_07275"/>
<evidence type="ECO:0000313" key="1">
    <source>
        <dbReference type="EMBL" id="ORJ60628.1"/>
    </source>
</evidence>
<dbReference type="AlphaFoldDB" id="A0A1X0Y674"/>